<reference evidence="2 3" key="1">
    <citation type="submission" date="2019-09" db="EMBL/GenBank/DDBJ databases">
        <title>Genome sequence of Roseospira marina, one of the more divergent members of the non-sulfur purple photosynthetic bacterial family, the Rhodospirillaceae.</title>
        <authorList>
            <person name="Meyer T."/>
            <person name="Kyndt J."/>
        </authorList>
    </citation>
    <scope>NUCLEOTIDE SEQUENCE [LARGE SCALE GENOMIC DNA]</scope>
    <source>
        <strain evidence="2 3">DSM 15113</strain>
    </source>
</reference>
<gene>
    <name evidence="2" type="ORF">F1188_04770</name>
</gene>
<keyword evidence="1" id="KW-1133">Transmembrane helix</keyword>
<keyword evidence="1" id="KW-0472">Membrane</keyword>
<accession>A0A5M6IEV4</accession>
<feature type="transmembrane region" description="Helical" evidence="1">
    <location>
        <begin position="74"/>
        <end position="94"/>
    </location>
</feature>
<dbReference type="RefSeq" id="WP_150061253.1">
    <property type="nucleotide sequence ID" value="NZ_JACHII010000005.1"/>
</dbReference>
<evidence type="ECO:0000256" key="1">
    <source>
        <dbReference type="SAM" id="Phobius"/>
    </source>
</evidence>
<organism evidence="2 3">
    <name type="scientific">Roseospira marina</name>
    <dbReference type="NCBI Taxonomy" id="140057"/>
    <lineage>
        <taxon>Bacteria</taxon>
        <taxon>Pseudomonadati</taxon>
        <taxon>Pseudomonadota</taxon>
        <taxon>Alphaproteobacteria</taxon>
        <taxon>Rhodospirillales</taxon>
        <taxon>Rhodospirillaceae</taxon>
        <taxon>Roseospira</taxon>
    </lineage>
</organism>
<evidence type="ECO:0000313" key="2">
    <source>
        <dbReference type="EMBL" id="KAA5606652.1"/>
    </source>
</evidence>
<comment type="caution">
    <text evidence="2">The sequence shown here is derived from an EMBL/GenBank/DDBJ whole genome shotgun (WGS) entry which is preliminary data.</text>
</comment>
<keyword evidence="1" id="KW-0812">Transmembrane</keyword>
<keyword evidence="3" id="KW-1185">Reference proteome</keyword>
<protein>
    <submittedName>
        <fullName evidence="2">Uncharacterized protein</fullName>
    </submittedName>
</protein>
<dbReference type="EMBL" id="VWPJ01000003">
    <property type="protein sequence ID" value="KAA5606652.1"/>
    <property type="molecule type" value="Genomic_DNA"/>
</dbReference>
<sequence>MSDLAAIEVTGGIAGLLGSIVLAVPALLDLRHRALWDRLDRLRAVQGTTEADVDAVRAMLLDDLLGGYRLHARCTLGGGILLAVAFLCVTAAGLGRLTA</sequence>
<name>A0A5M6IEV4_9PROT</name>
<evidence type="ECO:0000313" key="3">
    <source>
        <dbReference type="Proteomes" id="UP000324065"/>
    </source>
</evidence>
<dbReference type="AlphaFoldDB" id="A0A5M6IEV4"/>
<proteinExistence type="predicted"/>
<dbReference type="Proteomes" id="UP000324065">
    <property type="component" value="Unassembled WGS sequence"/>
</dbReference>
<feature type="transmembrane region" description="Helical" evidence="1">
    <location>
        <begin position="6"/>
        <end position="28"/>
    </location>
</feature>